<proteinExistence type="predicted"/>
<gene>
    <name evidence="2" type="primary">msrP</name>
    <name evidence="2" type="ORF">HKN21_00040</name>
</gene>
<evidence type="ECO:0000313" key="2">
    <source>
        <dbReference type="EMBL" id="NNF05122.1"/>
    </source>
</evidence>
<dbReference type="EC" id="1.8.5.-" evidence="2"/>
<evidence type="ECO:0000313" key="3">
    <source>
        <dbReference type="Proteomes" id="UP000547674"/>
    </source>
</evidence>
<dbReference type="EMBL" id="JABDJR010000002">
    <property type="protein sequence ID" value="NNF05122.1"/>
    <property type="molecule type" value="Genomic_DNA"/>
</dbReference>
<keyword evidence="2" id="KW-0560">Oxidoreductase</keyword>
<reference evidence="2 3" key="1">
    <citation type="submission" date="2020-03" db="EMBL/GenBank/DDBJ databases">
        <title>Metabolic flexibility allows generalist bacteria to become dominant in a frequently disturbed ecosystem.</title>
        <authorList>
            <person name="Chen Y.-J."/>
            <person name="Leung P.M."/>
            <person name="Bay S.K."/>
            <person name="Hugenholtz P."/>
            <person name="Kessler A.J."/>
            <person name="Shelley G."/>
            <person name="Waite D.W."/>
            <person name="Cook P.L."/>
            <person name="Greening C."/>
        </authorList>
    </citation>
    <scope>NUCLEOTIDE SEQUENCE [LARGE SCALE GENOMIC DNA]</scope>
    <source>
        <strain evidence="2">SS_bin_28</strain>
    </source>
</reference>
<dbReference type="Proteomes" id="UP000547674">
    <property type="component" value="Unassembled WGS sequence"/>
</dbReference>
<dbReference type="Pfam" id="PF00174">
    <property type="entry name" value="Oxidored_molyb"/>
    <property type="match status" value="1"/>
</dbReference>
<dbReference type="PANTHER" id="PTHR43032:SF3">
    <property type="entry name" value="PROTEIN-METHIONINE-SULFOXIDE REDUCTASE CATALYTIC SUBUNIT MSRP"/>
    <property type="match status" value="1"/>
</dbReference>
<dbReference type="AlphaFoldDB" id="A0A7Y2H0Z9"/>
<feature type="domain" description="Oxidoreductase molybdopterin-binding" evidence="1">
    <location>
        <begin position="120"/>
        <end position="272"/>
    </location>
</feature>
<protein>
    <submittedName>
        <fullName evidence="2">Protein-methionine-sulfoxide reductase catalytic subunit MsrP</fullName>
        <ecNumber evidence="2">1.8.5.-</ecNumber>
    </submittedName>
</protein>
<dbReference type="InterPro" id="IPR036374">
    <property type="entry name" value="OxRdtase_Mopterin-bd_sf"/>
</dbReference>
<accession>A0A7Y2H0Z9</accession>
<organism evidence="2 3">
    <name type="scientific">Eiseniibacteriota bacterium</name>
    <dbReference type="NCBI Taxonomy" id="2212470"/>
    <lineage>
        <taxon>Bacteria</taxon>
        <taxon>Candidatus Eiseniibacteriota</taxon>
    </lineage>
</organism>
<dbReference type="Gene3D" id="3.90.420.10">
    <property type="entry name" value="Oxidoreductase, molybdopterin-binding domain"/>
    <property type="match status" value="1"/>
</dbReference>
<comment type="caution">
    <text evidence="2">The sequence shown here is derived from an EMBL/GenBank/DDBJ whole genome shotgun (WGS) entry which is preliminary data.</text>
</comment>
<dbReference type="NCBIfam" id="NF003767">
    <property type="entry name" value="PRK05363.1"/>
    <property type="match status" value="1"/>
</dbReference>
<name>A0A7Y2H0Z9_UNCEI</name>
<dbReference type="GO" id="GO:0016491">
    <property type="term" value="F:oxidoreductase activity"/>
    <property type="evidence" value="ECO:0007669"/>
    <property type="project" value="UniProtKB-KW"/>
</dbReference>
<dbReference type="PANTHER" id="PTHR43032">
    <property type="entry name" value="PROTEIN-METHIONINE-SULFOXIDE REDUCTASE"/>
    <property type="match status" value="1"/>
</dbReference>
<evidence type="ECO:0000259" key="1">
    <source>
        <dbReference type="Pfam" id="PF00174"/>
    </source>
</evidence>
<sequence>MPKLFSEPWYRSNSRVTPESSFRTRREFLRDLGVLGITGLVAAQWGCGHSEKLIAVEEGCNESDLLDITRFDALNATQNQTYALAPARALTSSSDALSHNNFYEFSEDPKSIWCLSRNFQTKPWSVNISGACEKQGDFNLESILTLSPPEERVYRHRCVEAWAMTVPWIGYSLRHFIDWCAPTNDATHVRFVSAFDASTMKNVNFIWPYYEGLRLDEARHDLALLATGMYGRELSPQNGAPLRLVLPWKYGYKSIKSIASVEFLKAEPSTFWRDIDQNEYPFLSNVDPTRPHTFWSQETERLLGTTDRVPTLPYNGYGEWVAYLYSG</sequence>
<dbReference type="InterPro" id="IPR000572">
    <property type="entry name" value="OxRdtase_Mopterin-bd_dom"/>
</dbReference>
<dbReference type="SUPFAM" id="SSF56524">
    <property type="entry name" value="Oxidoreductase molybdopterin-binding domain"/>
    <property type="match status" value="1"/>
</dbReference>